<gene>
    <name evidence="13" type="primary">EIF2AK2</name>
</gene>
<keyword evidence="4" id="KW-0808">Transferase</keyword>
<dbReference type="CDD" id="cd19903">
    <property type="entry name" value="DSRM_EIF2AK2_rpt1"/>
    <property type="match status" value="1"/>
</dbReference>
<dbReference type="Bgee" id="ENSACLG00000023843">
    <property type="expression patterns" value="Expressed in spleen and 8 other cell types or tissues"/>
</dbReference>
<dbReference type="InterPro" id="IPR050339">
    <property type="entry name" value="CC_SR_Kinase"/>
</dbReference>
<dbReference type="Ensembl" id="ENSACLT00000036117.2">
    <property type="protein sequence ID" value="ENSACLP00000035287.2"/>
    <property type="gene ID" value="ENSACLG00000023843.2"/>
</dbReference>
<dbReference type="PROSITE" id="PS50137">
    <property type="entry name" value="DS_RBD"/>
    <property type="match status" value="2"/>
</dbReference>
<evidence type="ECO:0000256" key="4">
    <source>
        <dbReference type="ARBA" id="ARBA00022679"/>
    </source>
</evidence>
<dbReference type="SUPFAM" id="SSF56112">
    <property type="entry name" value="Protein kinase-like (PK-like)"/>
    <property type="match status" value="1"/>
</dbReference>
<comment type="similarity">
    <text evidence="8">Belongs to the protein kinase superfamily. Ser/Thr protein kinase family. GCN2 subfamily.</text>
</comment>
<sequence>METEDENPTAPLIQANISDYISWINEYGQKNKIIIKPKESININKSGFPCCSFVVGGKEYPTAYGKNKKEAKEEAAKLVYQSLGVTYKDHKRTNFVGLVHNYCEKTGRIIDIIKVRSCGPPHNPKFFYKCVINKKDYPQAVGGTSKEAKQKAAQLAWSALQEQSDWDSKVFKCFQTLTKTKIQTTDQVTHLGNHSMKKNFMTFILVWSDFCILFFSNNLLIFSHLHLMNVVYLTRFTLDFDCIECLAKGGYGHVFKARDKLVKKYYAVKIVRHKEKALREVGALSDLNHSNIVRYYKCWLEDSEYQWDNTTDSYSTSQSSSNSSQKYLYIMMELCDDKTLKDWITEKNEKTLEESIRRAESLPVMQQIVSGVECIHSHRLIHRDLKPTNIMFGKDGKVKIGDFGLVATETDDNDENQSERTEKTGTKSYMAPEQVRSLYGSKVDIFALGLIYFELLWKISSGHERGKIFTDVRKQILPEEFTLKFPEENQIIMSMLCPSPENRPEASTLKADLEQWAQTLNAQRMHLENVTD</sequence>
<evidence type="ECO:0000259" key="12">
    <source>
        <dbReference type="PROSITE" id="PS50137"/>
    </source>
</evidence>
<dbReference type="InterPro" id="IPR044452">
    <property type="entry name" value="EIF2AK2_DSRM_1"/>
</dbReference>
<evidence type="ECO:0000256" key="6">
    <source>
        <dbReference type="ARBA" id="ARBA00022777"/>
    </source>
</evidence>
<name>A0A3P8R2D9_ASTCA</name>
<keyword evidence="10" id="KW-1133">Transmembrane helix</keyword>
<dbReference type="Gene3D" id="1.10.510.10">
    <property type="entry name" value="Transferase(Phosphotransferase) domain 1"/>
    <property type="match status" value="1"/>
</dbReference>
<keyword evidence="5" id="KW-0547">Nucleotide-binding</keyword>
<reference evidence="13 14" key="1">
    <citation type="submission" date="2018-05" db="EMBL/GenBank/DDBJ databases">
        <authorList>
            <person name="Datahose"/>
        </authorList>
    </citation>
    <scope>NUCLEOTIDE SEQUENCE</scope>
</reference>
<dbReference type="Gene3D" id="3.30.160.20">
    <property type="match status" value="2"/>
</dbReference>
<keyword evidence="10" id="KW-0812">Transmembrane</keyword>
<keyword evidence="14" id="KW-1185">Reference proteome</keyword>
<evidence type="ECO:0000256" key="1">
    <source>
        <dbReference type="ARBA" id="ARBA00012513"/>
    </source>
</evidence>
<feature type="domain" description="DRBM" evidence="12">
    <location>
        <begin position="94"/>
        <end position="162"/>
    </location>
</feature>
<evidence type="ECO:0000256" key="10">
    <source>
        <dbReference type="SAM" id="Phobius"/>
    </source>
</evidence>
<keyword evidence="9" id="KW-0694">RNA-binding</keyword>
<dbReference type="InterPro" id="IPR014720">
    <property type="entry name" value="dsRBD_dom"/>
</dbReference>
<dbReference type="SUPFAM" id="SSF54768">
    <property type="entry name" value="dsRNA-binding domain-like"/>
    <property type="match status" value="2"/>
</dbReference>
<dbReference type="GO" id="GO:0005737">
    <property type="term" value="C:cytoplasm"/>
    <property type="evidence" value="ECO:0007669"/>
    <property type="project" value="TreeGrafter"/>
</dbReference>
<proteinExistence type="inferred from homology"/>
<dbReference type="Gene3D" id="3.30.200.20">
    <property type="entry name" value="Phosphorylase Kinase, domain 1"/>
    <property type="match status" value="1"/>
</dbReference>
<reference evidence="14" key="2">
    <citation type="submission" date="2023-03" db="EMBL/GenBank/DDBJ databases">
        <authorList>
            <consortium name="Wellcome Sanger Institute Data Sharing"/>
        </authorList>
    </citation>
    <scope>NUCLEOTIDE SEQUENCE [LARGE SCALE GENOMIC DNA]</scope>
</reference>
<feature type="domain" description="Protein kinase" evidence="11">
    <location>
        <begin position="240"/>
        <end position="517"/>
    </location>
</feature>
<dbReference type="SMART" id="SM00220">
    <property type="entry name" value="S_TKc"/>
    <property type="match status" value="1"/>
</dbReference>
<evidence type="ECO:0000256" key="5">
    <source>
        <dbReference type="ARBA" id="ARBA00022741"/>
    </source>
</evidence>
<reference evidence="13" key="3">
    <citation type="submission" date="2025-08" db="UniProtKB">
        <authorList>
            <consortium name="Ensembl"/>
        </authorList>
    </citation>
    <scope>IDENTIFICATION</scope>
</reference>
<dbReference type="GeneTree" id="ENSGT00940000163863"/>
<evidence type="ECO:0000256" key="8">
    <source>
        <dbReference type="ARBA" id="ARBA00037982"/>
    </source>
</evidence>
<dbReference type="EC" id="2.7.11.1" evidence="1"/>
<dbReference type="PANTHER" id="PTHR11042:SF166">
    <property type="entry name" value="EUKARYOTIC TRANSLATION INITIATION FACTOR 2-ALPHA KINASE 3"/>
    <property type="match status" value="1"/>
</dbReference>
<dbReference type="Proteomes" id="UP000265100">
    <property type="component" value="Chromosome 13"/>
</dbReference>
<evidence type="ECO:0000256" key="7">
    <source>
        <dbReference type="ARBA" id="ARBA00022840"/>
    </source>
</evidence>
<keyword evidence="2" id="KW-0723">Serine/threonine-protein kinase</keyword>
<keyword evidence="7" id="KW-0067">ATP-binding</keyword>
<dbReference type="FunFam" id="1.10.510.10:FF:000251">
    <property type="entry name" value="eukaryotic translation initiation factor 2-alpha kinase 3"/>
    <property type="match status" value="1"/>
</dbReference>
<dbReference type="Pfam" id="PF00069">
    <property type="entry name" value="Pkinase"/>
    <property type="match status" value="1"/>
</dbReference>
<evidence type="ECO:0000259" key="11">
    <source>
        <dbReference type="PROSITE" id="PS50011"/>
    </source>
</evidence>
<dbReference type="PANTHER" id="PTHR11042">
    <property type="entry name" value="EUKARYOTIC TRANSLATION INITIATION FACTOR 2-ALPHA KINASE EIF2-ALPHA KINASE -RELATED"/>
    <property type="match status" value="1"/>
</dbReference>
<keyword evidence="10" id="KW-0472">Membrane</keyword>
<dbReference type="Pfam" id="PF00035">
    <property type="entry name" value="dsrm"/>
    <property type="match status" value="2"/>
</dbReference>
<dbReference type="AlphaFoldDB" id="A0A3P8R2D9"/>
<keyword evidence="3" id="KW-0597">Phosphoprotein</keyword>
<protein>
    <recommendedName>
        <fullName evidence="1">non-specific serine/threonine protein kinase</fullName>
        <ecNumber evidence="1">2.7.11.1</ecNumber>
    </recommendedName>
</protein>
<evidence type="ECO:0000256" key="9">
    <source>
        <dbReference type="PROSITE-ProRule" id="PRU00266"/>
    </source>
</evidence>
<dbReference type="InterPro" id="IPR008271">
    <property type="entry name" value="Ser/Thr_kinase_AS"/>
</dbReference>
<dbReference type="SMART" id="SM00358">
    <property type="entry name" value="DSRM"/>
    <property type="match status" value="2"/>
</dbReference>
<keyword evidence="6" id="KW-0418">Kinase</keyword>
<accession>A0A3P8R2D9</accession>
<evidence type="ECO:0000256" key="3">
    <source>
        <dbReference type="ARBA" id="ARBA00022553"/>
    </source>
</evidence>
<dbReference type="InterPro" id="IPR000719">
    <property type="entry name" value="Prot_kinase_dom"/>
</dbReference>
<evidence type="ECO:0000313" key="14">
    <source>
        <dbReference type="Proteomes" id="UP000265100"/>
    </source>
</evidence>
<evidence type="ECO:0000256" key="2">
    <source>
        <dbReference type="ARBA" id="ARBA00022527"/>
    </source>
</evidence>
<dbReference type="GO" id="GO:0005634">
    <property type="term" value="C:nucleus"/>
    <property type="evidence" value="ECO:0007669"/>
    <property type="project" value="TreeGrafter"/>
</dbReference>
<dbReference type="GO" id="GO:0004694">
    <property type="term" value="F:eukaryotic translation initiation factor 2alpha kinase activity"/>
    <property type="evidence" value="ECO:0007669"/>
    <property type="project" value="TreeGrafter"/>
</dbReference>
<evidence type="ECO:0000313" key="13">
    <source>
        <dbReference type="Ensembl" id="ENSACLP00000035287.2"/>
    </source>
</evidence>
<dbReference type="PROSITE" id="PS50011">
    <property type="entry name" value="PROTEIN_KINASE_DOM"/>
    <property type="match status" value="1"/>
</dbReference>
<dbReference type="PROSITE" id="PS00108">
    <property type="entry name" value="PROTEIN_KINASE_ST"/>
    <property type="match status" value="1"/>
</dbReference>
<dbReference type="InterPro" id="IPR011009">
    <property type="entry name" value="Kinase-like_dom_sf"/>
</dbReference>
<dbReference type="GO" id="GO:0003725">
    <property type="term" value="F:double-stranded RNA binding"/>
    <property type="evidence" value="ECO:0007669"/>
    <property type="project" value="InterPro"/>
</dbReference>
<organism evidence="13 14">
    <name type="scientific">Astatotilapia calliptera</name>
    <name type="common">Eastern happy</name>
    <name type="synonym">Chromis callipterus</name>
    <dbReference type="NCBI Taxonomy" id="8154"/>
    <lineage>
        <taxon>Eukaryota</taxon>
        <taxon>Metazoa</taxon>
        <taxon>Chordata</taxon>
        <taxon>Craniata</taxon>
        <taxon>Vertebrata</taxon>
        <taxon>Euteleostomi</taxon>
        <taxon>Actinopterygii</taxon>
        <taxon>Neopterygii</taxon>
        <taxon>Teleostei</taxon>
        <taxon>Neoteleostei</taxon>
        <taxon>Acanthomorphata</taxon>
        <taxon>Ovalentaria</taxon>
        <taxon>Cichlomorphae</taxon>
        <taxon>Cichliformes</taxon>
        <taxon>Cichlidae</taxon>
        <taxon>African cichlids</taxon>
        <taxon>Pseudocrenilabrinae</taxon>
        <taxon>Haplochromini</taxon>
        <taxon>Astatotilapia</taxon>
    </lineage>
</organism>
<dbReference type="GO" id="GO:0005524">
    <property type="term" value="F:ATP binding"/>
    <property type="evidence" value="ECO:0007669"/>
    <property type="project" value="UniProtKB-KW"/>
</dbReference>
<feature type="transmembrane region" description="Helical" evidence="10">
    <location>
        <begin position="200"/>
        <end position="222"/>
    </location>
</feature>
<feature type="domain" description="DRBM" evidence="12">
    <location>
        <begin position="51"/>
        <end position="85"/>
    </location>
</feature>
<reference evidence="13" key="4">
    <citation type="submission" date="2025-09" db="UniProtKB">
        <authorList>
            <consortium name="Ensembl"/>
        </authorList>
    </citation>
    <scope>IDENTIFICATION</scope>
</reference>